<keyword evidence="3" id="KW-0285">Flavoprotein</keyword>
<dbReference type="RefSeq" id="XP_005851952.1">
    <property type="nucleotide sequence ID" value="XM_005851890.1"/>
</dbReference>
<evidence type="ECO:0000313" key="8">
    <source>
        <dbReference type="Proteomes" id="UP000008141"/>
    </source>
</evidence>
<sequence>MGLELEGIETLRAELRGRLLLPSEAAFTQATSVWSVSPNHPARLPAPALVVQPRGTADVSAAVKFAAAHGLPLAGNPSWVDGGLMIDLSLMRRWRCVYVDPGAKTAVVDGGALACDVDAETALHGLAAPLGVCCVVGMGLVLNGGISLLSRAHGPACDSILGAQVVLADGSVVNVTSGGPDPDLFWALRGAGSTLGVVTKLTLQLYDAPTYSGAFVWRDDPEHATFKSVLRWIRAVVLPDPAVGFNCARMVHPELGPVLISMLVIVGDRPVEEKEALVQPLRELGPIQASDSVGRSSWHQTQLTHYEAVTGLAQAFPVHYEAWSGGHVAAEKFTDEFIDAYVRCTADELPLPDCALTLAVLEVMGGKLRESRAPVGLNEADLQWVVQAGWADAAAHETGKAYAQRLRSVLGPLSTSMGRYVNLLDVAEDPEMSYEEAATKAAGPANLERLRAVKAKYDPAGVFRNTPFMKVLAVKP</sequence>
<evidence type="ECO:0000256" key="4">
    <source>
        <dbReference type="ARBA" id="ARBA00022827"/>
    </source>
</evidence>
<dbReference type="GeneID" id="17359157"/>
<dbReference type="Gene3D" id="3.30.465.10">
    <property type="match status" value="1"/>
</dbReference>
<evidence type="ECO:0000313" key="7">
    <source>
        <dbReference type="EMBL" id="EFN59850.1"/>
    </source>
</evidence>
<proteinExistence type="inferred from homology"/>
<dbReference type="GO" id="GO:0071949">
    <property type="term" value="F:FAD binding"/>
    <property type="evidence" value="ECO:0007669"/>
    <property type="project" value="InterPro"/>
</dbReference>
<dbReference type="InterPro" id="IPR006094">
    <property type="entry name" value="Oxid_FAD_bind_N"/>
</dbReference>
<comment type="cofactor">
    <cofactor evidence="1">
        <name>FAD</name>
        <dbReference type="ChEBI" id="CHEBI:57692"/>
    </cofactor>
</comment>
<comment type="similarity">
    <text evidence="2">Belongs to the oxygen-dependent FAD-linked oxidoreductase family.</text>
</comment>
<feature type="domain" description="FAD-binding PCMH-type" evidence="6">
    <location>
        <begin position="43"/>
        <end position="208"/>
    </location>
</feature>
<dbReference type="GO" id="GO:0016491">
    <property type="term" value="F:oxidoreductase activity"/>
    <property type="evidence" value="ECO:0007669"/>
    <property type="project" value="UniProtKB-KW"/>
</dbReference>
<dbReference type="OMA" id="HHEFRTM"/>
<evidence type="ECO:0000259" key="6">
    <source>
        <dbReference type="PROSITE" id="PS51387"/>
    </source>
</evidence>
<dbReference type="InterPro" id="IPR050416">
    <property type="entry name" value="FAD-linked_Oxidoreductase"/>
</dbReference>
<dbReference type="Gene3D" id="3.30.43.10">
    <property type="entry name" value="Uridine Diphospho-n-acetylenolpyruvylglucosamine Reductase, domain 2"/>
    <property type="match status" value="1"/>
</dbReference>
<dbReference type="SUPFAM" id="SSF56176">
    <property type="entry name" value="FAD-binding/transporter-associated domain-like"/>
    <property type="match status" value="1"/>
</dbReference>
<evidence type="ECO:0000256" key="3">
    <source>
        <dbReference type="ARBA" id="ARBA00022630"/>
    </source>
</evidence>
<dbReference type="InterPro" id="IPR036318">
    <property type="entry name" value="FAD-bd_PCMH-like_sf"/>
</dbReference>
<evidence type="ECO:0000256" key="2">
    <source>
        <dbReference type="ARBA" id="ARBA00005466"/>
    </source>
</evidence>
<dbReference type="InterPro" id="IPR016166">
    <property type="entry name" value="FAD-bd_PCMH"/>
</dbReference>
<dbReference type="KEGG" id="cvr:CHLNCDRAFT_133629"/>
<accession>E1Z3H1</accession>
<gene>
    <name evidence="7" type="ORF">CHLNCDRAFT_133629</name>
</gene>
<dbReference type="InterPro" id="IPR016169">
    <property type="entry name" value="FAD-bd_PCMH_sub2"/>
</dbReference>
<dbReference type="Pfam" id="PF08031">
    <property type="entry name" value="BBE"/>
    <property type="match status" value="1"/>
</dbReference>
<dbReference type="InParanoid" id="E1Z3H1"/>
<protein>
    <recommendedName>
        <fullName evidence="6">FAD-binding PCMH-type domain-containing protein</fullName>
    </recommendedName>
</protein>
<evidence type="ECO:0000256" key="5">
    <source>
        <dbReference type="ARBA" id="ARBA00023002"/>
    </source>
</evidence>
<dbReference type="Proteomes" id="UP000008141">
    <property type="component" value="Unassembled WGS sequence"/>
</dbReference>
<dbReference type="Pfam" id="PF01565">
    <property type="entry name" value="FAD_binding_4"/>
    <property type="match status" value="1"/>
</dbReference>
<dbReference type="OrthoDB" id="407275at2759"/>
<organism evidence="8">
    <name type="scientific">Chlorella variabilis</name>
    <name type="common">Green alga</name>
    <dbReference type="NCBI Taxonomy" id="554065"/>
    <lineage>
        <taxon>Eukaryota</taxon>
        <taxon>Viridiplantae</taxon>
        <taxon>Chlorophyta</taxon>
        <taxon>core chlorophytes</taxon>
        <taxon>Trebouxiophyceae</taxon>
        <taxon>Chlorellales</taxon>
        <taxon>Chlorellaceae</taxon>
        <taxon>Chlorella clade</taxon>
        <taxon>Chlorella</taxon>
    </lineage>
</organism>
<dbReference type="InterPro" id="IPR012951">
    <property type="entry name" value="BBE"/>
</dbReference>
<dbReference type="InterPro" id="IPR016167">
    <property type="entry name" value="FAD-bd_PCMH_sub1"/>
</dbReference>
<keyword evidence="4" id="KW-0274">FAD</keyword>
<dbReference type="AlphaFoldDB" id="E1Z3H1"/>
<dbReference type="EMBL" id="GL433835">
    <property type="protein sequence ID" value="EFN59850.1"/>
    <property type="molecule type" value="Genomic_DNA"/>
</dbReference>
<dbReference type="PROSITE" id="PS51387">
    <property type="entry name" value="FAD_PCMH"/>
    <property type="match status" value="1"/>
</dbReference>
<dbReference type="STRING" id="554065.E1Z3H1"/>
<dbReference type="PANTHER" id="PTHR42973:SF39">
    <property type="entry name" value="FAD-BINDING PCMH-TYPE DOMAIN-CONTAINING PROTEIN"/>
    <property type="match status" value="1"/>
</dbReference>
<dbReference type="PANTHER" id="PTHR42973">
    <property type="entry name" value="BINDING OXIDOREDUCTASE, PUTATIVE (AFU_ORTHOLOGUE AFUA_1G17690)-RELATED"/>
    <property type="match status" value="1"/>
</dbReference>
<reference evidence="7 8" key="1">
    <citation type="journal article" date="2010" name="Plant Cell">
        <title>The Chlorella variabilis NC64A genome reveals adaptation to photosymbiosis, coevolution with viruses, and cryptic sex.</title>
        <authorList>
            <person name="Blanc G."/>
            <person name="Duncan G."/>
            <person name="Agarkova I."/>
            <person name="Borodovsky M."/>
            <person name="Gurnon J."/>
            <person name="Kuo A."/>
            <person name="Lindquist E."/>
            <person name="Lucas S."/>
            <person name="Pangilinan J."/>
            <person name="Polle J."/>
            <person name="Salamov A."/>
            <person name="Terry A."/>
            <person name="Yamada T."/>
            <person name="Dunigan D.D."/>
            <person name="Grigoriev I.V."/>
            <person name="Claverie J.M."/>
            <person name="Van Etten J.L."/>
        </authorList>
    </citation>
    <scope>NUCLEOTIDE SEQUENCE [LARGE SCALE GENOMIC DNA]</scope>
    <source>
        <strain evidence="7 8">NC64A</strain>
    </source>
</reference>
<evidence type="ECO:0000256" key="1">
    <source>
        <dbReference type="ARBA" id="ARBA00001974"/>
    </source>
</evidence>
<keyword evidence="5" id="KW-0560">Oxidoreductase</keyword>
<dbReference type="Gene3D" id="3.40.462.20">
    <property type="match status" value="1"/>
</dbReference>
<dbReference type="eggNOG" id="ENOG502QVGN">
    <property type="taxonomic scope" value="Eukaryota"/>
</dbReference>
<keyword evidence="8" id="KW-1185">Reference proteome</keyword>
<name>E1Z3H1_CHLVA</name>